<dbReference type="PANTHER" id="PTHR20974:SF0">
    <property type="entry name" value="UPF0585 PROTEIN CG18661"/>
    <property type="match status" value="1"/>
</dbReference>
<dbReference type="InterPro" id="IPR010342">
    <property type="entry name" value="DUF938"/>
</dbReference>
<protein>
    <submittedName>
        <fullName evidence="1">DUF938 domain-containing protein</fullName>
    </submittedName>
</protein>
<name>A0ABU8W2S9_9BURK</name>
<dbReference type="Proteomes" id="UP001363010">
    <property type="component" value="Unassembled WGS sequence"/>
</dbReference>
<reference evidence="1 2" key="1">
    <citation type="submission" date="2024-03" db="EMBL/GenBank/DDBJ databases">
        <title>Novel species of the genus Variovorax.</title>
        <authorList>
            <person name="Liu Q."/>
            <person name="Xin Y.-H."/>
        </authorList>
    </citation>
    <scope>NUCLEOTIDE SEQUENCE [LARGE SCALE GENOMIC DNA]</scope>
    <source>
        <strain evidence="1 2">KACC 18501</strain>
    </source>
</reference>
<dbReference type="InterPro" id="IPR029063">
    <property type="entry name" value="SAM-dependent_MTases_sf"/>
</dbReference>
<evidence type="ECO:0000313" key="2">
    <source>
        <dbReference type="Proteomes" id="UP001363010"/>
    </source>
</evidence>
<dbReference type="PANTHER" id="PTHR20974">
    <property type="entry name" value="UPF0585 PROTEIN CG18661"/>
    <property type="match status" value="1"/>
</dbReference>
<dbReference type="RefSeq" id="WP_340365223.1">
    <property type="nucleotide sequence ID" value="NZ_JBBKZV010000012.1"/>
</dbReference>
<gene>
    <name evidence="1" type="ORF">WKW80_19485</name>
</gene>
<dbReference type="Gene3D" id="3.40.50.150">
    <property type="entry name" value="Vaccinia Virus protein VP39"/>
    <property type="match status" value="1"/>
</dbReference>
<dbReference type="SUPFAM" id="SSF53335">
    <property type="entry name" value="S-adenosyl-L-methionine-dependent methyltransferases"/>
    <property type="match status" value="1"/>
</dbReference>
<comment type="caution">
    <text evidence="1">The sequence shown here is derived from an EMBL/GenBank/DDBJ whole genome shotgun (WGS) entry which is preliminary data.</text>
</comment>
<dbReference type="CDD" id="cd02440">
    <property type="entry name" value="AdoMet_MTases"/>
    <property type="match status" value="1"/>
</dbReference>
<evidence type="ECO:0000313" key="1">
    <source>
        <dbReference type="EMBL" id="MEJ8824188.1"/>
    </source>
</evidence>
<dbReference type="Pfam" id="PF06080">
    <property type="entry name" value="DUF938"/>
    <property type="match status" value="1"/>
</dbReference>
<accession>A0ABU8W2S9</accession>
<keyword evidence="2" id="KW-1185">Reference proteome</keyword>
<proteinExistence type="predicted"/>
<sequence>MPSQRQHSPAAERNSQPILEVLQRLLPTEARVLEIASGTGQHAAFFAAAMPGWQWQPSDGDASSLGSIDAWRADAANVLPPVQIDVMANDWPVRGPFDAVFCANMLHISPWPTCAALMRGAASVLAPKGLLVTYGPYLQDDVATAPGNIAFDASLRARDPAWGLRRLEDVAQEAKAAGYSLQQTIPMPANNLTVAFARSG</sequence>
<organism evidence="1 2">
    <name type="scientific">Variovorax humicola</name>
    <dbReference type="NCBI Taxonomy" id="1769758"/>
    <lineage>
        <taxon>Bacteria</taxon>
        <taxon>Pseudomonadati</taxon>
        <taxon>Pseudomonadota</taxon>
        <taxon>Betaproteobacteria</taxon>
        <taxon>Burkholderiales</taxon>
        <taxon>Comamonadaceae</taxon>
        <taxon>Variovorax</taxon>
    </lineage>
</organism>
<dbReference type="EMBL" id="JBBKZV010000012">
    <property type="protein sequence ID" value="MEJ8824188.1"/>
    <property type="molecule type" value="Genomic_DNA"/>
</dbReference>